<dbReference type="PRINTS" id="PR00107">
    <property type="entry name" value="PHOSPHOCPHPR"/>
</dbReference>
<dbReference type="Proteomes" id="UP000649151">
    <property type="component" value="Unassembled WGS sequence"/>
</dbReference>
<keyword evidence="6" id="KW-1185">Reference proteome</keyword>
<comment type="caution">
    <text evidence="5">The sequence shown here is derived from an EMBL/GenBank/DDBJ whole genome shotgun (WGS) entry which is preliminary data.</text>
</comment>
<dbReference type="NCBIfam" id="TIGR01003">
    <property type="entry name" value="PTS_HPr_family"/>
    <property type="match status" value="1"/>
</dbReference>
<accession>A0ABR7ITD2</accession>
<gene>
    <name evidence="5" type="ORF">H8Z77_10335</name>
</gene>
<dbReference type="PROSITE" id="PS51350">
    <property type="entry name" value="PTS_HPR_DOM"/>
    <property type="match status" value="1"/>
</dbReference>
<dbReference type="PANTHER" id="PTHR33705:SF2">
    <property type="entry name" value="PHOSPHOCARRIER PROTEIN NPR"/>
    <property type="match status" value="1"/>
</dbReference>
<dbReference type="PANTHER" id="PTHR33705">
    <property type="entry name" value="PHOSPHOCARRIER PROTEIN HPR"/>
    <property type="match status" value="1"/>
</dbReference>
<sequence length="86" mass="9495">MRAFQYVIKDENGIHARPAGLLVKKVSVLEDCIVTIQKGERSADARKLFALMSLGVVCGDEITVKVNGGDEIAAEKEIKEFFEQNL</sequence>
<evidence type="ECO:0000256" key="3">
    <source>
        <dbReference type="ARBA" id="ARBA00022683"/>
    </source>
</evidence>
<evidence type="ECO:0000313" key="5">
    <source>
        <dbReference type="EMBL" id="MBC5788401.1"/>
    </source>
</evidence>
<dbReference type="Gene3D" id="3.30.1340.10">
    <property type="entry name" value="HPr-like"/>
    <property type="match status" value="1"/>
</dbReference>
<comment type="subcellular location">
    <subcellularLocation>
        <location evidence="1">Cytoplasm</location>
    </subcellularLocation>
</comment>
<reference evidence="5 6" key="1">
    <citation type="submission" date="2020-08" db="EMBL/GenBank/DDBJ databases">
        <title>Genome public.</title>
        <authorList>
            <person name="Liu C."/>
            <person name="Sun Q."/>
        </authorList>
    </citation>
    <scope>NUCLEOTIDE SEQUENCE [LARGE SCALE GENOMIC DNA]</scope>
    <source>
        <strain evidence="5 6">NSJ-27</strain>
    </source>
</reference>
<dbReference type="InterPro" id="IPR000032">
    <property type="entry name" value="HPr-like"/>
</dbReference>
<dbReference type="CDD" id="cd00367">
    <property type="entry name" value="PTS-HPr_like"/>
    <property type="match status" value="1"/>
</dbReference>
<dbReference type="EMBL" id="JACOQK010000001">
    <property type="protein sequence ID" value="MBC5788401.1"/>
    <property type="molecule type" value="Genomic_DNA"/>
</dbReference>
<keyword evidence="3" id="KW-0598">Phosphotransferase system</keyword>
<protein>
    <submittedName>
        <fullName evidence="5">HPr family phosphocarrier protein</fullName>
    </submittedName>
</protein>
<dbReference type="InterPro" id="IPR050399">
    <property type="entry name" value="HPr"/>
</dbReference>
<keyword evidence="2" id="KW-0963">Cytoplasm</keyword>
<evidence type="ECO:0000313" key="6">
    <source>
        <dbReference type="Proteomes" id="UP000649151"/>
    </source>
</evidence>
<dbReference type="RefSeq" id="WP_186996945.1">
    <property type="nucleotide sequence ID" value="NZ_JACOQK010000001.1"/>
</dbReference>
<feature type="domain" description="HPr" evidence="4">
    <location>
        <begin position="1"/>
        <end position="86"/>
    </location>
</feature>
<dbReference type="SUPFAM" id="SSF55594">
    <property type="entry name" value="HPr-like"/>
    <property type="match status" value="1"/>
</dbReference>
<proteinExistence type="predicted"/>
<evidence type="ECO:0000259" key="4">
    <source>
        <dbReference type="PROSITE" id="PS51350"/>
    </source>
</evidence>
<evidence type="ECO:0000256" key="2">
    <source>
        <dbReference type="ARBA" id="ARBA00022490"/>
    </source>
</evidence>
<evidence type="ECO:0000256" key="1">
    <source>
        <dbReference type="ARBA" id="ARBA00004496"/>
    </source>
</evidence>
<organism evidence="5 6">
    <name type="scientific">Clostridium facile</name>
    <dbReference type="NCBI Taxonomy" id="2763035"/>
    <lineage>
        <taxon>Bacteria</taxon>
        <taxon>Bacillati</taxon>
        <taxon>Bacillota</taxon>
        <taxon>Clostridia</taxon>
        <taxon>Eubacteriales</taxon>
        <taxon>Clostridiaceae</taxon>
        <taxon>Clostridium</taxon>
    </lineage>
</organism>
<dbReference type="InterPro" id="IPR035895">
    <property type="entry name" value="HPr-like_sf"/>
</dbReference>
<name>A0ABR7ITD2_9CLOT</name>
<dbReference type="Pfam" id="PF00381">
    <property type="entry name" value="PTS-HPr"/>
    <property type="match status" value="1"/>
</dbReference>